<name>A0ABT4PWH4_9MYCO</name>
<gene>
    <name evidence="3" type="ORF">O6P37_18820</name>
</gene>
<protein>
    <recommendedName>
        <fullName evidence="5">Secreted protein</fullName>
    </recommendedName>
</protein>
<evidence type="ECO:0000256" key="2">
    <source>
        <dbReference type="SAM" id="SignalP"/>
    </source>
</evidence>
<evidence type="ECO:0000313" key="4">
    <source>
        <dbReference type="Proteomes" id="UP001142153"/>
    </source>
</evidence>
<proteinExistence type="predicted"/>
<feature type="signal peptide" evidence="2">
    <location>
        <begin position="1"/>
        <end position="19"/>
    </location>
</feature>
<evidence type="ECO:0000313" key="3">
    <source>
        <dbReference type="EMBL" id="MCZ8380924.1"/>
    </source>
</evidence>
<organism evidence="3 4">
    <name type="scientific">Mycobacterium hippophais</name>
    <dbReference type="NCBI Taxonomy" id="3016340"/>
    <lineage>
        <taxon>Bacteria</taxon>
        <taxon>Bacillati</taxon>
        <taxon>Actinomycetota</taxon>
        <taxon>Actinomycetes</taxon>
        <taxon>Mycobacteriales</taxon>
        <taxon>Mycobacteriaceae</taxon>
        <taxon>Mycobacterium</taxon>
    </lineage>
</organism>
<dbReference type="EMBL" id="JAPZPY010000009">
    <property type="protein sequence ID" value="MCZ8380924.1"/>
    <property type="molecule type" value="Genomic_DNA"/>
</dbReference>
<evidence type="ECO:0000256" key="1">
    <source>
        <dbReference type="SAM" id="MobiDB-lite"/>
    </source>
</evidence>
<dbReference type="Proteomes" id="UP001142153">
    <property type="component" value="Unassembled WGS sequence"/>
</dbReference>
<sequence>MIKKIAAGAMMAGLLAAGAVVNPVAPAGADPRGCFAPWIDPPGPGCLPPPGHLKDGPWPFKGPPGHWPVNPGKVNRW</sequence>
<reference evidence="3" key="1">
    <citation type="submission" date="2022-12" db="EMBL/GenBank/DDBJ databases">
        <authorList>
            <person name="Deng Y."/>
            <person name="Zhang Y.-Q."/>
        </authorList>
    </citation>
    <scope>NUCLEOTIDE SEQUENCE</scope>
    <source>
        <strain evidence="3">CPCC 205372</strain>
    </source>
</reference>
<comment type="caution">
    <text evidence="3">The sequence shown here is derived from an EMBL/GenBank/DDBJ whole genome shotgun (WGS) entry which is preliminary data.</text>
</comment>
<evidence type="ECO:0008006" key="5">
    <source>
        <dbReference type="Google" id="ProtNLM"/>
    </source>
</evidence>
<feature type="region of interest" description="Disordered" evidence="1">
    <location>
        <begin position="46"/>
        <end position="77"/>
    </location>
</feature>
<feature type="chain" id="PRO_5045407082" description="Secreted protein" evidence="2">
    <location>
        <begin position="20"/>
        <end position="77"/>
    </location>
</feature>
<accession>A0ABT4PWH4</accession>
<keyword evidence="2" id="KW-0732">Signal</keyword>
<dbReference type="RefSeq" id="WP_269895506.1">
    <property type="nucleotide sequence ID" value="NZ_JAPZPY010000009.1"/>
</dbReference>
<keyword evidence="4" id="KW-1185">Reference proteome</keyword>